<dbReference type="Gene3D" id="3.90.76.10">
    <property type="entry name" value="Dipeptide-binding Protein, Domain 1"/>
    <property type="match status" value="1"/>
</dbReference>
<organism evidence="3 4">
    <name type="scientific">Leucobacter albus</name>
    <dbReference type="NCBI Taxonomy" id="272210"/>
    <lineage>
        <taxon>Bacteria</taxon>
        <taxon>Bacillati</taxon>
        <taxon>Actinomycetota</taxon>
        <taxon>Actinomycetes</taxon>
        <taxon>Micrococcales</taxon>
        <taxon>Microbacteriaceae</taxon>
        <taxon>Leucobacter</taxon>
    </lineage>
</organism>
<evidence type="ECO:0000313" key="4">
    <source>
        <dbReference type="Proteomes" id="UP001597181"/>
    </source>
</evidence>
<accession>A0ABW3TU39</accession>
<comment type="caution">
    <text evidence="3">The sequence shown here is derived from an EMBL/GenBank/DDBJ whole genome shotgun (WGS) entry which is preliminary data.</text>
</comment>
<feature type="transmembrane region" description="Helical" evidence="1">
    <location>
        <begin position="21"/>
        <end position="41"/>
    </location>
</feature>
<dbReference type="Proteomes" id="UP001597181">
    <property type="component" value="Unassembled WGS sequence"/>
</dbReference>
<name>A0ABW3TU39_9MICO</name>
<dbReference type="PIRSF" id="PIRSF002741">
    <property type="entry name" value="MppA"/>
    <property type="match status" value="1"/>
</dbReference>
<feature type="domain" description="Solute-binding protein family 5" evidence="2">
    <location>
        <begin position="98"/>
        <end position="416"/>
    </location>
</feature>
<sequence length="510" mass="54168">MSESNPQAPRYEKRKRSKAPLIIAIVVVVGLVAAVAAYFALTRPGSDATAKNEVAVGLVLEPTSLDVRNDAGVATGQVLIDNVYQGLVGIAAGSVADIVPVLATELPEVSDNGLEYTFTLRDGVKFHSGADLTTADVVESLAPALTPETVGYAVAVEAVGDAQVKLTLEAPNSLLLWELAGSKGVILEGGSTDGLQNSANGTGPFEFTRWKQGDSITLDKNDAYWGEPAGVDRAIFRFFPEGRAAVNALKDGDIDVHTALLPPLRAEFEGNANFDMVRAESADVFTLAYNNARAPFDDPRVRQALSMAIDGDKLVGTQNGDAKQLGSPITELEPGYTDLTSVNAYDPEAARALLAEAGQQNLSLTITAPNFYDTASLDLVTSQLAEIGVSAKVKPVEFPTWLNDVYSNHDFDLSYVDHAEARDFGNYANPGYYFGYDNPEVQRLYAEAIASIDPADEAALLEQAAGLVAADAPAKWLFNYTPTNVVSTKVSGFPSVNTNSRVNLAGVTVE</sequence>
<dbReference type="Gene3D" id="3.10.105.10">
    <property type="entry name" value="Dipeptide-binding Protein, Domain 3"/>
    <property type="match status" value="1"/>
</dbReference>
<protein>
    <submittedName>
        <fullName evidence="3">ABC transporter substrate-binding protein</fullName>
    </submittedName>
</protein>
<evidence type="ECO:0000259" key="2">
    <source>
        <dbReference type="Pfam" id="PF00496"/>
    </source>
</evidence>
<dbReference type="RefSeq" id="WP_343962466.1">
    <property type="nucleotide sequence ID" value="NZ_BAAAKZ010000017.1"/>
</dbReference>
<dbReference type="InterPro" id="IPR039424">
    <property type="entry name" value="SBP_5"/>
</dbReference>
<dbReference type="InterPro" id="IPR000914">
    <property type="entry name" value="SBP_5_dom"/>
</dbReference>
<dbReference type="SUPFAM" id="SSF53850">
    <property type="entry name" value="Periplasmic binding protein-like II"/>
    <property type="match status" value="1"/>
</dbReference>
<dbReference type="Pfam" id="PF00496">
    <property type="entry name" value="SBP_bac_5"/>
    <property type="match status" value="1"/>
</dbReference>
<keyword evidence="1" id="KW-0472">Membrane</keyword>
<gene>
    <name evidence="3" type="ORF">ACFQ3U_13300</name>
</gene>
<reference evidence="4" key="1">
    <citation type="journal article" date="2019" name="Int. J. Syst. Evol. Microbiol.">
        <title>The Global Catalogue of Microorganisms (GCM) 10K type strain sequencing project: providing services to taxonomists for standard genome sequencing and annotation.</title>
        <authorList>
            <consortium name="The Broad Institute Genomics Platform"/>
            <consortium name="The Broad Institute Genome Sequencing Center for Infectious Disease"/>
            <person name="Wu L."/>
            <person name="Ma J."/>
        </authorList>
    </citation>
    <scope>NUCLEOTIDE SEQUENCE [LARGE SCALE GENOMIC DNA]</scope>
    <source>
        <strain evidence="4">CCUG 50213</strain>
    </source>
</reference>
<dbReference type="EMBL" id="JBHTLY010000006">
    <property type="protein sequence ID" value="MFD1202872.1"/>
    <property type="molecule type" value="Genomic_DNA"/>
</dbReference>
<evidence type="ECO:0000313" key="3">
    <source>
        <dbReference type="EMBL" id="MFD1202872.1"/>
    </source>
</evidence>
<keyword evidence="1" id="KW-1133">Transmembrane helix</keyword>
<dbReference type="InterPro" id="IPR030678">
    <property type="entry name" value="Peptide/Ni-bd"/>
</dbReference>
<proteinExistence type="predicted"/>
<evidence type="ECO:0000256" key="1">
    <source>
        <dbReference type="SAM" id="Phobius"/>
    </source>
</evidence>
<dbReference type="PANTHER" id="PTHR30290">
    <property type="entry name" value="PERIPLASMIC BINDING COMPONENT OF ABC TRANSPORTER"/>
    <property type="match status" value="1"/>
</dbReference>
<keyword evidence="1" id="KW-0812">Transmembrane</keyword>
<dbReference type="Gene3D" id="3.40.190.10">
    <property type="entry name" value="Periplasmic binding protein-like II"/>
    <property type="match status" value="1"/>
</dbReference>
<keyword evidence="4" id="KW-1185">Reference proteome</keyword>